<dbReference type="Pfam" id="PF00169">
    <property type="entry name" value="PH"/>
    <property type="match status" value="1"/>
</dbReference>
<feature type="domain" description="SH2" evidence="4">
    <location>
        <begin position="316"/>
        <end position="406"/>
    </location>
</feature>
<evidence type="ECO:0000313" key="7">
    <source>
        <dbReference type="Proteomes" id="UP001195483"/>
    </source>
</evidence>
<reference evidence="6" key="3">
    <citation type="submission" date="2023-05" db="EMBL/GenBank/DDBJ databases">
        <authorList>
            <person name="Smith C.H."/>
        </authorList>
    </citation>
    <scope>NUCLEOTIDE SEQUENCE</scope>
    <source>
        <strain evidence="6">CHS0354</strain>
        <tissue evidence="6">Mantle</tissue>
    </source>
</reference>
<dbReference type="InterPro" id="IPR011993">
    <property type="entry name" value="PH-like_dom_sf"/>
</dbReference>
<evidence type="ECO:0000259" key="4">
    <source>
        <dbReference type="PROSITE" id="PS50001"/>
    </source>
</evidence>
<dbReference type="GO" id="GO:0007165">
    <property type="term" value="P:signal transduction"/>
    <property type="evidence" value="ECO:0007669"/>
    <property type="project" value="InterPro"/>
</dbReference>
<dbReference type="SUPFAM" id="SSF50729">
    <property type="entry name" value="PH domain-like"/>
    <property type="match status" value="1"/>
</dbReference>
<evidence type="ECO:0000259" key="5">
    <source>
        <dbReference type="PROSITE" id="PS50003"/>
    </source>
</evidence>
<dbReference type="InterPro" id="IPR001849">
    <property type="entry name" value="PH_domain"/>
</dbReference>
<keyword evidence="1 2" id="KW-0727">SH2 domain</keyword>
<feature type="compositionally biased region" description="Basic and acidic residues" evidence="3">
    <location>
        <begin position="284"/>
        <end position="294"/>
    </location>
</feature>
<dbReference type="InterPro" id="IPR000980">
    <property type="entry name" value="SH2"/>
</dbReference>
<keyword evidence="7" id="KW-1185">Reference proteome</keyword>
<dbReference type="AlphaFoldDB" id="A0AAE0VSH0"/>
<dbReference type="PROSITE" id="PS50003">
    <property type="entry name" value="PH_DOMAIN"/>
    <property type="match status" value="1"/>
</dbReference>
<feature type="compositionally biased region" description="Acidic residues" evidence="3">
    <location>
        <begin position="209"/>
        <end position="225"/>
    </location>
</feature>
<dbReference type="SMART" id="SM00233">
    <property type="entry name" value="PH"/>
    <property type="match status" value="1"/>
</dbReference>
<dbReference type="SMART" id="SM00252">
    <property type="entry name" value="SH2"/>
    <property type="match status" value="1"/>
</dbReference>
<evidence type="ECO:0000256" key="2">
    <source>
        <dbReference type="PROSITE-ProRule" id="PRU00191"/>
    </source>
</evidence>
<dbReference type="Pfam" id="PF00017">
    <property type="entry name" value="SH2"/>
    <property type="match status" value="1"/>
</dbReference>
<reference evidence="6" key="2">
    <citation type="journal article" date="2021" name="Genome Biol. Evol.">
        <title>Developing a high-quality reference genome for a parasitic bivalve with doubly uniparental inheritance (Bivalvia: Unionida).</title>
        <authorList>
            <person name="Smith C.H."/>
        </authorList>
    </citation>
    <scope>NUCLEOTIDE SEQUENCE</scope>
    <source>
        <strain evidence="6">CHS0354</strain>
        <tissue evidence="6">Mantle</tissue>
    </source>
</reference>
<dbReference type="EMBL" id="JAEAOA010000285">
    <property type="protein sequence ID" value="KAK3587507.1"/>
    <property type="molecule type" value="Genomic_DNA"/>
</dbReference>
<dbReference type="PANTHER" id="PTHR15126">
    <property type="entry name" value="SH3-BINDING"/>
    <property type="match status" value="1"/>
</dbReference>
<organism evidence="6 7">
    <name type="scientific">Potamilus streckersoni</name>
    <dbReference type="NCBI Taxonomy" id="2493646"/>
    <lineage>
        <taxon>Eukaryota</taxon>
        <taxon>Metazoa</taxon>
        <taxon>Spiralia</taxon>
        <taxon>Lophotrochozoa</taxon>
        <taxon>Mollusca</taxon>
        <taxon>Bivalvia</taxon>
        <taxon>Autobranchia</taxon>
        <taxon>Heteroconchia</taxon>
        <taxon>Palaeoheterodonta</taxon>
        <taxon>Unionida</taxon>
        <taxon>Unionoidea</taxon>
        <taxon>Unionidae</taxon>
        <taxon>Ambleminae</taxon>
        <taxon>Lampsilini</taxon>
        <taxon>Potamilus</taxon>
    </lineage>
</organism>
<reference evidence="6" key="1">
    <citation type="journal article" date="2021" name="Genome Biol. Evol.">
        <title>A High-Quality Reference Genome for a Parasitic Bivalve with Doubly Uniparental Inheritance (Bivalvia: Unionida).</title>
        <authorList>
            <person name="Smith C.H."/>
        </authorList>
    </citation>
    <scope>NUCLEOTIDE SEQUENCE</scope>
    <source>
        <strain evidence="6">CHS0354</strain>
    </source>
</reference>
<dbReference type="Gene3D" id="3.30.505.10">
    <property type="entry name" value="SH2 domain"/>
    <property type="match status" value="1"/>
</dbReference>
<gene>
    <name evidence="6" type="ORF">CHS0354_003650</name>
</gene>
<dbReference type="Proteomes" id="UP001195483">
    <property type="component" value="Unassembled WGS sequence"/>
</dbReference>
<accession>A0AAE0VSH0</accession>
<feature type="domain" description="PH" evidence="5">
    <location>
        <begin position="30"/>
        <end position="136"/>
    </location>
</feature>
<dbReference type="Gene3D" id="2.30.29.30">
    <property type="entry name" value="Pleckstrin-homology domain (PH domain)/Phosphotyrosine-binding domain (PTB)"/>
    <property type="match status" value="1"/>
</dbReference>
<dbReference type="GO" id="GO:0017124">
    <property type="term" value="F:SH3 domain binding"/>
    <property type="evidence" value="ECO:0007669"/>
    <property type="project" value="TreeGrafter"/>
</dbReference>
<dbReference type="PANTHER" id="PTHR15126:SF4">
    <property type="entry name" value="SH3 DOMAIN-BINDING PROTEIN 2"/>
    <property type="match status" value="1"/>
</dbReference>
<sequence>MSSGSTDRDEYNVRQEPFRNIGANDLMRVGYTICGFLRKKGKIERLIEKRLSVNWRQKYVILSEGCLYVFSNEVSKSPLQGFSLSAYKSVAKVDHSLMNYVFEVRPKDPLKRPHIFSCESDDKRLEWMRNIYEFIMLANGQYPPSDIKQTQYKDIDGVDVTGANSYQYHGTLPKRPDIPLPEIPTAQKNQARAPAPLPSTKEKKIVSEYDLESEEEDDEYTEPDDISVMKVASQAPPKDKGRHFGVSLPGMARSSHPVPETKEAVKSPTSLKPRKPLPAVPVESPKELPTEKRTSGGYRKVEVLSVYYNEDDLNEYILDSSDNAEAQRLLKGKPQGTFLIRNSSSNPSEKVLVYQSDEGFKQMKITKEGNKVWLTPNEKFDNIIEMLEHYKQNNLPTRQMKLLHGYNR</sequence>
<feature type="region of interest" description="Disordered" evidence="3">
    <location>
        <begin position="187"/>
        <end position="227"/>
    </location>
</feature>
<dbReference type="InterPro" id="IPR036860">
    <property type="entry name" value="SH2_dom_sf"/>
</dbReference>
<dbReference type="InterPro" id="IPR035848">
    <property type="entry name" value="SH3BP2"/>
</dbReference>
<evidence type="ECO:0000313" key="6">
    <source>
        <dbReference type="EMBL" id="KAK3587507.1"/>
    </source>
</evidence>
<evidence type="ECO:0000256" key="1">
    <source>
        <dbReference type="ARBA" id="ARBA00022999"/>
    </source>
</evidence>
<proteinExistence type="predicted"/>
<name>A0AAE0VSH0_9BIVA</name>
<dbReference type="CDD" id="cd00173">
    <property type="entry name" value="SH2"/>
    <property type="match status" value="1"/>
</dbReference>
<dbReference type="PROSITE" id="PS50001">
    <property type="entry name" value="SH2"/>
    <property type="match status" value="1"/>
</dbReference>
<protein>
    <submittedName>
        <fullName evidence="6">Uncharacterized protein</fullName>
    </submittedName>
</protein>
<evidence type="ECO:0000256" key="3">
    <source>
        <dbReference type="SAM" id="MobiDB-lite"/>
    </source>
</evidence>
<comment type="caution">
    <text evidence="6">The sequence shown here is derived from an EMBL/GenBank/DDBJ whole genome shotgun (WGS) entry which is preliminary data.</text>
</comment>
<dbReference type="SUPFAM" id="SSF55550">
    <property type="entry name" value="SH2 domain"/>
    <property type="match status" value="1"/>
</dbReference>
<feature type="region of interest" description="Disordered" evidence="3">
    <location>
        <begin position="249"/>
        <end position="294"/>
    </location>
</feature>